<dbReference type="AlphaFoldDB" id="A0A6A4NSA5"/>
<accession>A0A6A4NSA5</accession>
<organism evidence="1 2">
    <name type="scientific">Lupinus albus</name>
    <name type="common">White lupine</name>
    <name type="synonym">Lupinus termis</name>
    <dbReference type="NCBI Taxonomy" id="3870"/>
    <lineage>
        <taxon>Eukaryota</taxon>
        <taxon>Viridiplantae</taxon>
        <taxon>Streptophyta</taxon>
        <taxon>Embryophyta</taxon>
        <taxon>Tracheophyta</taxon>
        <taxon>Spermatophyta</taxon>
        <taxon>Magnoliopsida</taxon>
        <taxon>eudicotyledons</taxon>
        <taxon>Gunneridae</taxon>
        <taxon>Pentapetalae</taxon>
        <taxon>rosids</taxon>
        <taxon>fabids</taxon>
        <taxon>Fabales</taxon>
        <taxon>Fabaceae</taxon>
        <taxon>Papilionoideae</taxon>
        <taxon>50 kb inversion clade</taxon>
        <taxon>genistoids sensu lato</taxon>
        <taxon>core genistoids</taxon>
        <taxon>Genisteae</taxon>
        <taxon>Lupinus</taxon>
    </lineage>
</organism>
<evidence type="ECO:0000313" key="2">
    <source>
        <dbReference type="Proteomes" id="UP000447434"/>
    </source>
</evidence>
<gene>
    <name evidence="1" type="ORF">Lalb_Chr21g0317831</name>
</gene>
<dbReference type="EMBL" id="WOCE01000021">
    <property type="protein sequence ID" value="KAE9590269.1"/>
    <property type="molecule type" value="Genomic_DNA"/>
</dbReference>
<name>A0A6A4NSA5_LUPAL</name>
<comment type="caution">
    <text evidence="1">The sequence shown here is derived from an EMBL/GenBank/DDBJ whole genome shotgun (WGS) entry which is preliminary data.</text>
</comment>
<protein>
    <submittedName>
        <fullName evidence="1">Uncharacterized protein</fullName>
    </submittedName>
</protein>
<reference evidence="2" key="1">
    <citation type="journal article" date="2020" name="Nat. Commun.">
        <title>Genome sequence of the cluster root forming white lupin.</title>
        <authorList>
            <person name="Hufnagel B."/>
            <person name="Marques A."/>
            <person name="Soriano A."/>
            <person name="Marques L."/>
            <person name="Divol F."/>
            <person name="Doumas P."/>
            <person name="Sallet E."/>
            <person name="Mancinotti D."/>
            <person name="Carrere S."/>
            <person name="Marande W."/>
            <person name="Arribat S."/>
            <person name="Keller J."/>
            <person name="Huneau C."/>
            <person name="Blein T."/>
            <person name="Aime D."/>
            <person name="Laguerre M."/>
            <person name="Taylor J."/>
            <person name="Schubert V."/>
            <person name="Nelson M."/>
            <person name="Geu-Flores F."/>
            <person name="Crespi M."/>
            <person name="Gallardo-Guerrero K."/>
            <person name="Delaux P.-M."/>
            <person name="Salse J."/>
            <person name="Berges H."/>
            <person name="Guyot R."/>
            <person name="Gouzy J."/>
            <person name="Peret B."/>
        </authorList>
    </citation>
    <scope>NUCLEOTIDE SEQUENCE [LARGE SCALE GENOMIC DNA]</scope>
    <source>
        <strain evidence="2">cv. Amiga</strain>
    </source>
</reference>
<proteinExistence type="predicted"/>
<sequence>MRHQYIVQHNIKPKDIVEKELVSSNDVIIGKEEAYIGYSFKKILNLFGTEYSGHELNMVPVFPNLWVIWRTFSLFRSVMY</sequence>
<dbReference type="Proteomes" id="UP000447434">
    <property type="component" value="Chromosome 21"/>
</dbReference>
<evidence type="ECO:0000313" key="1">
    <source>
        <dbReference type="EMBL" id="KAE9590269.1"/>
    </source>
</evidence>
<keyword evidence="2" id="KW-1185">Reference proteome</keyword>